<comment type="similarity">
    <text evidence="20">Belongs to the peroxidase family. Classical plant (class III) peroxidase subfamily.</text>
</comment>
<comment type="cofactor">
    <cofactor evidence="17 20">
        <name>Ca(2+)</name>
        <dbReference type="ChEBI" id="CHEBI:29108"/>
    </cofactor>
    <text evidence="17 20">Binds 2 calcium ions per subunit.</text>
</comment>
<evidence type="ECO:0000256" key="17">
    <source>
        <dbReference type="PIRSR" id="PIRSR600823-3"/>
    </source>
</evidence>
<keyword evidence="5 20" id="KW-0964">Secreted</keyword>
<feature type="binding site" evidence="17">
    <location>
        <position position="232"/>
    </location>
    <ligand>
        <name>Ca(2+)</name>
        <dbReference type="ChEBI" id="CHEBI:29108"/>
        <label>2</label>
    </ligand>
</feature>
<dbReference type="CDD" id="cd00693">
    <property type="entry name" value="secretory_peroxidase"/>
    <property type="match status" value="1"/>
</dbReference>
<dbReference type="GO" id="GO:0046872">
    <property type="term" value="F:metal ion binding"/>
    <property type="evidence" value="ECO:0007669"/>
    <property type="project" value="UniProtKB-UniRule"/>
</dbReference>
<keyword evidence="10 17" id="KW-0106">Calcium</keyword>
<feature type="binding site" evidence="16">
    <location>
        <position position="142"/>
    </location>
    <ligand>
        <name>substrate</name>
    </ligand>
</feature>
<evidence type="ECO:0000259" key="21">
    <source>
        <dbReference type="PROSITE" id="PS50873"/>
    </source>
</evidence>
<accession>A0AAV6IH16</accession>
<dbReference type="GO" id="GO:0005576">
    <property type="term" value="C:extracellular region"/>
    <property type="evidence" value="ECO:0007669"/>
    <property type="project" value="UniProtKB-SubCell"/>
</dbReference>
<dbReference type="PANTHER" id="PTHR31235">
    <property type="entry name" value="PEROXIDASE 25-RELATED"/>
    <property type="match status" value="1"/>
</dbReference>
<keyword evidence="8 17" id="KW-0479">Metal-binding</keyword>
<feature type="domain" description="Plant heme peroxidase family profile" evidence="21">
    <location>
        <begin position="9"/>
        <end position="309"/>
    </location>
</feature>
<comment type="subcellular location">
    <subcellularLocation>
        <location evidence="20">Secreted</location>
    </subcellularLocation>
</comment>
<keyword evidence="23" id="KW-1185">Reference proteome</keyword>
<dbReference type="FunFam" id="1.10.420.10:FF:000010">
    <property type="entry name" value="Peroxidase"/>
    <property type="match status" value="1"/>
</dbReference>
<feature type="binding site" evidence="17">
    <location>
        <position position="56"/>
    </location>
    <ligand>
        <name>Ca(2+)</name>
        <dbReference type="ChEBI" id="CHEBI:29108"/>
        <label>1</label>
    </ligand>
</feature>
<dbReference type="PRINTS" id="PR00458">
    <property type="entry name" value="PEROXIDASE"/>
</dbReference>
<dbReference type="FunFam" id="1.10.520.10:FF:000008">
    <property type="entry name" value="Peroxidase"/>
    <property type="match status" value="1"/>
</dbReference>
<dbReference type="GO" id="GO:0006979">
    <property type="term" value="P:response to oxidative stress"/>
    <property type="evidence" value="ECO:0007669"/>
    <property type="project" value="UniProtKB-UniRule"/>
</dbReference>
<dbReference type="PRINTS" id="PR00461">
    <property type="entry name" value="PLPEROXIDASE"/>
</dbReference>
<evidence type="ECO:0000313" key="22">
    <source>
        <dbReference type="EMBL" id="KAG5525945.1"/>
    </source>
</evidence>
<evidence type="ECO:0000256" key="20">
    <source>
        <dbReference type="RuleBase" id="RU362060"/>
    </source>
</evidence>
<keyword evidence="7 20" id="KW-0349">Heme</keyword>
<keyword evidence="9" id="KW-0732">Signal</keyword>
<dbReference type="InterPro" id="IPR010255">
    <property type="entry name" value="Haem_peroxidase_sf"/>
</dbReference>
<dbReference type="EMBL" id="JACTNZ010000011">
    <property type="protein sequence ID" value="KAG5525945.1"/>
    <property type="molecule type" value="Genomic_DNA"/>
</dbReference>
<evidence type="ECO:0000256" key="6">
    <source>
        <dbReference type="ARBA" id="ARBA00022559"/>
    </source>
</evidence>
<evidence type="ECO:0000256" key="18">
    <source>
        <dbReference type="PIRSR" id="PIRSR600823-4"/>
    </source>
</evidence>
<reference evidence="22" key="1">
    <citation type="submission" date="2020-08" db="EMBL/GenBank/DDBJ databases">
        <title>Plant Genome Project.</title>
        <authorList>
            <person name="Zhang R.-G."/>
        </authorList>
    </citation>
    <scope>NUCLEOTIDE SEQUENCE</scope>
    <source>
        <strain evidence="22">WSP0</strain>
        <tissue evidence="22">Leaf</tissue>
    </source>
</reference>
<evidence type="ECO:0000256" key="16">
    <source>
        <dbReference type="PIRSR" id="PIRSR600823-2"/>
    </source>
</evidence>
<proteinExistence type="inferred from homology"/>
<evidence type="ECO:0000256" key="2">
    <source>
        <dbReference type="ARBA" id="ARBA00002322"/>
    </source>
</evidence>
<evidence type="ECO:0000256" key="14">
    <source>
        <dbReference type="ARBA" id="ARBA00023324"/>
    </source>
</evidence>
<feature type="disulfide bond" evidence="19">
    <location>
        <begin position="52"/>
        <end position="57"/>
    </location>
</feature>
<dbReference type="GO" id="GO:0042744">
    <property type="term" value="P:hydrogen peroxide catabolic process"/>
    <property type="evidence" value="ECO:0007669"/>
    <property type="project" value="UniProtKB-KW"/>
</dbReference>
<comment type="similarity">
    <text evidence="3">Belongs to the peroxidase family. Ascorbate peroxidase subfamily.</text>
</comment>
<feature type="site" description="Transition state stabilizer" evidence="18">
    <location>
        <position position="46"/>
    </location>
</feature>
<protein>
    <recommendedName>
        <fullName evidence="4 20">Peroxidase</fullName>
        <ecNumber evidence="4 20">1.11.1.7</ecNumber>
    </recommendedName>
</protein>
<evidence type="ECO:0000256" key="8">
    <source>
        <dbReference type="ARBA" id="ARBA00022723"/>
    </source>
</evidence>
<evidence type="ECO:0000256" key="10">
    <source>
        <dbReference type="ARBA" id="ARBA00022837"/>
    </source>
</evidence>
<feature type="binding site" evidence="17">
    <location>
        <position position="51"/>
    </location>
    <ligand>
        <name>Ca(2+)</name>
        <dbReference type="ChEBI" id="CHEBI:29108"/>
        <label>1</label>
    </ligand>
</feature>
<evidence type="ECO:0000256" key="9">
    <source>
        <dbReference type="ARBA" id="ARBA00022729"/>
    </source>
</evidence>
<evidence type="ECO:0000256" key="1">
    <source>
        <dbReference type="ARBA" id="ARBA00000189"/>
    </source>
</evidence>
<comment type="catalytic activity">
    <reaction evidence="1 20">
        <text>2 a phenolic donor + H2O2 = 2 a phenolic radical donor + 2 H2O</text>
        <dbReference type="Rhea" id="RHEA:56136"/>
        <dbReference type="ChEBI" id="CHEBI:15377"/>
        <dbReference type="ChEBI" id="CHEBI:16240"/>
        <dbReference type="ChEBI" id="CHEBI:139520"/>
        <dbReference type="ChEBI" id="CHEBI:139521"/>
        <dbReference type="EC" id="1.11.1.7"/>
    </reaction>
</comment>
<dbReference type="InterPro" id="IPR002016">
    <property type="entry name" value="Haem_peroxidase"/>
</dbReference>
<dbReference type="SUPFAM" id="SSF48113">
    <property type="entry name" value="Heme-dependent peroxidases"/>
    <property type="match status" value="1"/>
</dbReference>
<dbReference type="Gene3D" id="1.10.420.10">
    <property type="entry name" value="Peroxidase, domain 2"/>
    <property type="match status" value="1"/>
</dbReference>
<feature type="disulfide bond" evidence="19">
    <location>
        <begin position="19"/>
        <end position="95"/>
    </location>
</feature>
<dbReference type="InterPro" id="IPR033905">
    <property type="entry name" value="Secretory_peroxidase"/>
</dbReference>
<dbReference type="PROSITE" id="PS00435">
    <property type="entry name" value="PEROXIDASE_1"/>
    <property type="match status" value="1"/>
</dbReference>
<keyword evidence="13 19" id="KW-1015">Disulfide bond</keyword>
<comment type="cofactor">
    <cofactor evidence="17 20">
        <name>heme b</name>
        <dbReference type="ChEBI" id="CHEBI:60344"/>
    </cofactor>
    <text evidence="17 20">Binds 1 heme b (iron(II)-protoporphyrin IX) group per subunit.</text>
</comment>
<sequence length="309" mass="33506">MVLGISQAQLQVGFYGDTCPDAESIVTSAVRTASLFDPNTAAVLLRLHYHDCFIQGCDGSILIDQSGAERHAFESEGVGGFEVIERAKAQLEEVCPGVVSCADIVALAARDAIVMANGPDYQVPTGRRDGLVSSVSMADGLPDVHDSIQQLKTKFFFKGLSEKDLVVLTAAHTIGTAACFFMIHRLYNFFPGGGSDPAINPDFLPELKSQCPQNVDVNVRLPIDSGGHRRFDNHILQNIRNGFAVLASDARLYEDEGTRSVVDSYFGVSAQMFGPVFERDFVNSMVRMGQIGVLTGFEGEIRRDCAAFN</sequence>
<dbReference type="Pfam" id="PF00141">
    <property type="entry name" value="peroxidase"/>
    <property type="match status" value="1"/>
</dbReference>
<comment type="caution">
    <text evidence="22">The sequence shown here is derived from an EMBL/GenBank/DDBJ whole genome shotgun (WGS) entry which is preliminary data.</text>
</comment>
<feature type="disulfide bond" evidence="19">
    <location>
        <begin position="179"/>
        <end position="211"/>
    </location>
</feature>
<organism evidence="22 23">
    <name type="scientific">Rhododendron griersonianum</name>
    <dbReference type="NCBI Taxonomy" id="479676"/>
    <lineage>
        <taxon>Eukaryota</taxon>
        <taxon>Viridiplantae</taxon>
        <taxon>Streptophyta</taxon>
        <taxon>Embryophyta</taxon>
        <taxon>Tracheophyta</taxon>
        <taxon>Spermatophyta</taxon>
        <taxon>Magnoliopsida</taxon>
        <taxon>eudicotyledons</taxon>
        <taxon>Gunneridae</taxon>
        <taxon>Pentapetalae</taxon>
        <taxon>asterids</taxon>
        <taxon>Ericales</taxon>
        <taxon>Ericaceae</taxon>
        <taxon>Ericoideae</taxon>
        <taxon>Rhodoreae</taxon>
        <taxon>Rhododendron</taxon>
    </lineage>
</organism>
<dbReference type="AlphaFoldDB" id="A0AAV6IH16"/>
<comment type="function">
    <text evidence="2">Removal of H(2)O(2), oxidation of toxic reductants, biosynthesis and degradation of lignin, suberization, auxin catabolism, response to environmental stresses such as wounding, pathogen attack and oxidative stress. These functions might be dependent on each isozyme/isoform in each plant tissue.</text>
</comment>
<evidence type="ECO:0000256" key="5">
    <source>
        <dbReference type="ARBA" id="ARBA00022525"/>
    </source>
</evidence>
<feature type="binding site" evidence="17">
    <location>
        <position position="224"/>
    </location>
    <ligand>
        <name>Ca(2+)</name>
        <dbReference type="ChEBI" id="CHEBI:29108"/>
        <label>2</label>
    </ligand>
</feature>
<keyword evidence="6 20" id="KW-0575">Peroxidase</keyword>
<dbReference type="GO" id="GO:0020037">
    <property type="term" value="F:heme binding"/>
    <property type="evidence" value="ECO:0007669"/>
    <property type="project" value="UniProtKB-UniRule"/>
</dbReference>
<evidence type="ECO:0000256" key="12">
    <source>
        <dbReference type="ARBA" id="ARBA00023004"/>
    </source>
</evidence>
<dbReference type="InterPro" id="IPR000823">
    <property type="entry name" value="Peroxidase_pln"/>
</dbReference>
<name>A0AAV6IH16_9ERIC</name>
<dbReference type="Proteomes" id="UP000823749">
    <property type="component" value="Chromosome 11"/>
</dbReference>
<feature type="disulfide bond" evidence="19">
    <location>
        <begin position="101"/>
        <end position="305"/>
    </location>
</feature>
<evidence type="ECO:0000256" key="15">
    <source>
        <dbReference type="PIRSR" id="PIRSR600823-1"/>
    </source>
</evidence>
<keyword evidence="12 17" id="KW-0408">Iron</keyword>
<feature type="active site" description="Proton acceptor" evidence="15">
    <location>
        <position position="50"/>
    </location>
</feature>
<feature type="binding site" evidence="17">
    <location>
        <position position="69"/>
    </location>
    <ligand>
        <name>Ca(2+)</name>
        <dbReference type="ChEBI" id="CHEBI:29108"/>
        <label>1</label>
    </ligand>
</feature>
<feature type="binding site" evidence="17">
    <location>
        <position position="58"/>
    </location>
    <ligand>
        <name>Ca(2+)</name>
        <dbReference type="ChEBI" id="CHEBI:29108"/>
        <label>1</label>
    </ligand>
</feature>
<keyword evidence="14 20" id="KW-0376">Hydrogen peroxide</keyword>
<dbReference type="GO" id="GO:0140825">
    <property type="term" value="F:lactoperoxidase activity"/>
    <property type="evidence" value="ECO:0007669"/>
    <property type="project" value="UniProtKB-EC"/>
</dbReference>
<evidence type="ECO:0000313" key="23">
    <source>
        <dbReference type="Proteomes" id="UP000823749"/>
    </source>
</evidence>
<feature type="binding site" evidence="17">
    <location>
        <position position="60"/>
    </location>
    <ligand>
        <name>Ca(2+)</name>
        <dbReference type="ChEBI" id="CHEBI:29108"/>
        <label>1</label>
    </ligand>
</feature>
<feature type="binding site" evidence="17">
    <location>
        <position position="173"/>
    </location>
    <ligand>
        <name>Ca(2+)</name>
        <dbReference type="ChEBI" id="CHEBI:29108"/>
        <label>2</label>
    </ligand>
</feature>
<feature type="binding site" description="axial binding residue" evidence="17">
    <location>
        <position position="172"/>
    </location>
    <ligand>
        <name>heme b</name>
        <dbReference type="ChEBI" id="CHEBI:60344"/>
    </ligand>
    <ligandPart>
        <name>Fe</name>
        <dbReference type="ChEBI" id="CHEBI:18248"/>
    </ligandPart>
</feature>
<dbReference type="Gene3D" id="1.10.520.10">
    <property type="match status" value="1"/>
</dbReference>
<dbReference type="EC" id="1.11.1.7" evidence="4 20"/>
<keyword evidence="11 20" id="KW-0560">Oxidoreductase</keyword>
<evidence type="ECO:0000256" key="11">
    <source>
        <dbReference type="ARBA" id="ARBA00023002"/>
    </source>
</evidence>
<gene>
    <name evidence="22" type="ORF">RHGRI_032297</name>
</gene>
<evidence type="ECO:0000256" key="3">
    <source>
        <dbReference type="ARBA" id="ARBA00006873"/>
    </source>
</evidence>
<evidence type="ECO:0000256" key="13">
    <source>
        <dbReference type="ARBA" id="ARBA00023157"/>
    </source>
</evidence>
<dbReference type="InterPro" id="IPR019793">
    <property type="entry name" value="Peroxidases_heam-ligand_BS"/>
</dbReference>
<dbReference type="PROSITE" id="PS50873">
    <property type="entry name" value="PEROXIDASE_4"/>
    <property type="match status" value="1"/>
</dbReference>
<evidence type="ECO:0000256" key="4">
    <source>
        <dbReference type="ARBA" id="ARBA00012313"/>
    </source>
</evidence>
<evidence type="ECO:0000256" key="19">
    <source>
        <dbReference type="PIRSR" id="PIRSR600823-5"/>
    </source>
</evidence>
<evidence type="ECO:0000256" key="7">
    <source>
        <dbReference type="ARBA" id="ARBA00022617"/>
    </source>
</evidence>